<dbReference type="InParanoid" id="D8LMD4"/>
<dbReference type="PROSITE" id="PS51282">
    <property type="entry name" value="DWNN"/>
    <property type="match status" value="1"/>
</dbReference>
<dbReference type="Proteomes" id="UP000002630">
    <property type="component" value="Linkage Group LG03"/>
</dbReference>
<evidence type="ECO:0000313" key="2">
    <source>
        <dbReference type="EMBL" id="CBN77544.1"/>
    </source>
</evidence>
<evidence type="ECO:0000259" key="1">
    <source>
        <dbReference type="PROSITE" id="PS51282"/>
    </source>
</evidence>
<dbReference type="EMBL" id="FN649728">
    <property type="protein sequence ID" value="CBN77544.1"/>
    <property type="molecule type" value="Genomic_DNA"/>
</dbReference>
<dbReference type="OrthoDB" id="106784at2759"/>
<dbReference type="InterPro" id="IPR014891">
    <property type="entry name" value="DWNN_domain"/>
</dbReference>
<organism evidence="2 3">
    <name type="scientific">Ectocarpus siliculosus</name>
    <name type="common">Brown alga</name>
    <name type="synonym">Conferva siliculosa</name>
    <dbReference type="NCBI Taxonomy" id="2880"/>
    <lineage>
        <taxon>Eukaryota</taxon>
        <taxon>Sar</taxon>
        <taxon>Stramenopiles</taxon>
        <taxon>Ochrophyta</taxon>
        <taxon>PX clade</taxon>
        <taxon>Phaeophyceae</taxon>
        <taxon>Ectocarpales</taxon>
        <taxon>Ectocarpaceae</taxon>
        <taxon>Ectocarpus</taxon>
    </lineage>
</organism>
<protein>
    <recommendedName>
        <fullName evidence="1">DWNN domain-containing protein</fullName>
    </recommendedName>
</protein>
<dbReference type="SMART" id="SM01180">
    <property type="entry name" value="DWNN"/>
    <property type="match status" value="1"/>
</dbReference>
<reference evidence="2 3" key="1">
    <citation type="journal article" date="2010" name="Nature">
        <title>The Ectocarpus genome and the independent evolution of multicellularity in brown algae.</title>
        <authorList>
            <person name="Cock J.M."/>
            <person name="Sterck L."/>
            <person name="Rouze P."/>
            <person name="Scornet D."/>
            <person name="Allen A.E."/>
            <person name="Amoutzias G."/>
            <person name="Anthouard V."/>
            <person name="Artiguenave F."/>
            <person name="Aury J.M."/>
            <person name="Badger J.H."/>
            <person name="Beszteri B."/>
            <person name="Billiau K."/>
            <person name="Bonnet E."/>
            <person name="Bothwell J.H."/>
            <person name="Bowler C."/>
            <person name="Boyen C."/>
            <person name="Brownlee C."/>
            <person name="Carrano C.J."/>
            <person name="Charrier B."/>
            <person name="Cho G.Y."/>
            <person name="Coelho S.M."/>
            <person name="Collen J."/>
            <person name="Corre E."/>
            <person name="Da Silva C."/>
            <person name="Delage L."/>
            <person name="Delaroque N."/>
            <person name="Dittami S.M."/>
            <person name="Doulbeau S."/>
            <person name="Elias M."/>
            <person name="Farnham G."/>
            <person name="Gachon C.M."/>
            <person name="Gschloessl B."/>
            <person name="Heesch S."/>
            <person name="Jabbari K."/>
            <person name="Jubin C."/>
            <person name="Kawai H."/>
            <person name="Kimura K."/>
            <person name="Kloareg B."/>
            <person name="Kupper F.C."/>
            <person name="Lang D."/>
            <person name="Le Bail A."/>
            <person name="Leblanc C."/>
            <person name="Lerouge P."/>
            <person name="Lohr M."/>
            <person name="Lopez P.J."/>
            <person name="Martens C."/>
            <person name="Maumus F."/>
            <person name="Michel G."/>
            <person name="Miranda-Saavedra D."/>
            <person name="Morales J."/>
            <person name="Moreau H."/>
            <person name="Motomura T."/>
            <person name="Nagasato C."/>
            <person name="Napoli C.A."/>
            <person name="Nelson D.R."/>
            <person name="Nyvall-Collen P."/>
            <person name="Peters A.F."/>
            <person name="Pommier C."/>
            <person name="Potin P."/>
            <person name="Poulain J."/>
            <person name="Quesneville H."/>
            <person name="Read B."/>
            <person name="Rensing S.A."/>
            <person name="Ritter A."/>
            <person name="Rousvoal S."/>
            <person name="Samanta M."/>
            <person name="Samson G."/>
            <person name="Schroeder D.C."/>
            <person name="Segurens B."/>
            <person name="Strittmatter M."/>
            <person name="Tonon T."/>
            <person name="Tregear J.W."/>
            <person name="Valentin K."/>
            <person name="von Dassow P."/>
            <person name="Yamagishi T."/>
            <person name="Van de Peer Y."/>
            <person name="Wincker P."/>
        </authorList>
    </citation>
    <scope>NUCLEOTIDE SEQUENCE [LARGE SCALE GENOMIC DNA]</scope>
    <source>
        <strain evidence="3">Ec32 / CCAP1310/4</strain>
    </source>
</reference>
<dbReference type="Pfam" id="PF08783">
    <property type="entry name" value="DWNN"/>
    <property type="match status" value="1"/>
</dbReference>
<dbReference type="Gene3D" id="3.10.20.90">
    <property type="entry name" value="Phosphatidylinositol 3-kinase Catalytic Subunit, Chain A, domain 1"/>
    <property type="match status" value="1"/>
</dbReference>
<dbReference type="STRING" id="2880.D8LMD4"/>
<evidence type="ECO:0000313" key="3">
    <source>
        <dbReference type="Proteomes" id="UP000002630"/>
    </source>
</evidence>
<gene>
    <name evidence="2" type="ORF">Esi_0004_0122</name>
</gene>
<name>D8LMD4_ECTSI</name>
<accession>D8LMD4</accession>
<keyword evidence="3" id="KW-1185">Reference proteome</keyword>
<sequence length="79" mass="8989">MASMVKFKFKSAREYDSVSFPGTGIKLLDLKRAIVEQKKLHQGMEFDLNIVNDKTREVQAILTGELLSIELDITTSMLR</sequence>
<dbReference type="GO" id="GO:0008270">
    <property type="term" value="F:zinc ion binding"/>
    <property type="evidence" value="ECO:0007669"/>
    <property type="project" value="InterPro"/>
</dbReference>
<proteinExistence type="predicted"/>
<feature type="domain" description="DWNN" evidence="1">
    <location>
        <begin position="5"/>
        <end position="79"/>
    </location>
</feature>
<dbReference type="AlphaFoldDB" id="D8LMD4"/>
<dbReference type="EMBL" id="FN648596">
    <property type="protein sequence ID" value="CBN77544.1"/>
    <property type="molecule type" value="Genomic_DNA"/>
</dbReference>